<keyword evidence="3" id="KW-0479">Metal-binding</keyword>
<keyword evidence="9" id="KW-1185">Reference proteome</keyword>
<dbReference type="NCBIfam" id="NF001299">
    <property type="entry name" value="PRK00241.1"/>
    <property type="match status" value="1"/>
</dbReference>
<dbReference type="Pfam" id="PF09297">
    <property type="entry name" value="Zn_ribbon_NUD"/>
    <property type="match status" value="1"/>
</dbReference>
<sequence>MLLQDIAPKRLDNRYHPDKQPQGTDLIIIFTNHQVILKNRSSLPTFKGVDTHWHFNKRDYTYLLSVSGVGFFMVNAEVSPSATYTYVDPTFLLRLKPQWLAFGSSTATQLANWYVSNQFCGRCGHRTERSMAERALVCPNCHRTVYPTIAPAIIVAVTNGDRILLTKSLVGNRFALISGYTEIGETLEDTVHREVYEEVGLRVHNLRYYGGQPWAVSHSLLVGYVADLDEAVSIKLEHDELTKAQWFDRDKIPQDGVPFSLTWDMIEAFRHHQI</sequence>
<evidence type="ECO:0000256" key="3">
    <source>
        <dbReference type="ARBA" id="ARBA00022723"/>
    </source>
</evidence>
<dbReference type="PROSITE" id="PS51462">
    <property type="entry name" value="NUDIX"/>
    <property type="match status" value="1"/>
</dbReference>
<dbReference type="Pfam" id="PF00293">
    <property type="entry name" value="NUDIX"/>
    <property type="match status" value="1"/>
</dbReference>
<evidence type="ECO:0000256" key="1">
    <source>
        <dbReference type="ARBA" id="ARBA00001946"/>
    </source>
</evidence>
<evidence type="ECO:0000256" key="2">
    <source>
        <dbReference type="ARBA" id="ARBA00012381"/>
    </source>
</evidence>
<evidence type="ECO:0000313" key="8">
    <source>
        <dbReference type="EMBL" id="MTV82314.1"/>
    </source>
</evidence>
<dbReference type="PANTHER" id="PTHR11383:SF3">
    <property type="entry name" value="NAD(P)H PYROPHOSPHATASE NUDT13, MITOCHONDRIAL"/>
    <property type="match status" value="1"/>
</dbReference>
<gene>
    <name evidence="8" type="primary">nudC</name>
    <name evidence="8" type="ORF">GM612_06565</name>
</gene>
<dbReference type="EMBL" id="WNJO01000006">
    <property type="protein sequence ID" value="MTV82314.1"/>
    <property type="molecule type" value="Genomic_DNA"/>
</dbReference>
<feature type="domain" description="Nudix hydrolase" evidence="7">
    <location>
        <begin position="146"/>
        <end position="270"/>
    </location>
</feature>
<comment type="caution">
    <text evidence="8">The sequence shown here is derived from an EMBL/GenBank/DDBJ whole genome shotgun (WGS) entry which is preliminary data.</text>
</comment>
<dbReference type="InterPro" id="IPR015376">
    <property type="entry name" value="Znr_NADH_PPase"/>
</dbReference>
<dbReference type="GO" id="GO:0016787">
    <property type="term" value="F:hydrolase activity"/>
    <property type="evidence" value="ECO:0007669"/>
    <property type="project" value="UniProtKB-KW"/>
</dbReference>
<dbReference type="Gene3D" id="3.90.79.10">
    <property type="entry name" value="Nucleoside Triphosphate Pyrophosphohydrolase"/>
    <property type="match status" value="1"/>
</dbReference>
<dbReference type="EC" id="3.6.1.22" evidence="2"/>
<reference evidence="8 9" key="1">
    <citation type="submission" date="2019-11" db="EMBL/GenBank/DDBJ databases">
        <title>Lactobacillus sp. nov. CRM56-3, isolated from fermented tea leaves.</title>
        <authorList>
            <person name="Phuengjayaem S."/>
            <person name="Tanasupawat S."/>
        </authorList>
    </citation>
    <scope>NUCLEOTIDE SEQUENCE [LARGE SCALE GENOMIC DNA]</scope>
    <source>
        <strain evidence="8 9">CRM56-3</strain>
    </source>
</reference>
<dbReference type="SUPFAM" id="SSF55811">
    <property type="entry name" value="Nudix"/>
    <property type="match status" value="1"/>
</dbReference>
<dbReference type="CDD" id="cd03429">
    <property type="entry name" value="NUDIX_NADH_pyrophosphatase_Nudt13"/>
    <property type="match status" value="1"/>
</dbReference>
<dbReference type="Gene3D" id="3.90.79.20">
    <property type="match status" value="1"/>
</dbReference>
<keyword evidence="6" id="KW-0520">NAD</keyword>
<dbReference type="InterPro" id="IPR015797">
    <property type="entry name" value="NUDIX_hydrolase-like_dom_sf"/>
</dbReference>
<dbReference type="InterPro" id="IPR049734">
    <property type="entry name" value="NudC-like_C"/>
</dbReference>
<keyword evidence="5" id="KW-0460">Magnesium</keyword>
<dbReference type="AlphaFoldDB" id="A0A7X2XVD2"/>
<organism evidence="8 9">
    <name type="scientific">Secundilactobacillus folii</name>
    <dbReference type="NCBI Taxonomy" id="2678357"/>
    <lineage>
        <taxon>Bacteria</taxon>
        <taxon>Bacillati</taxon>
        <taxon>Bacillota</taxon>
        <taxon>Bacilli</taxon>
        <taxon>Lactobacillales</taxon>
        <taxon>Lactobacillaceae</taxon>
        <taxon>Secundilactobacillus</taxon>
    </lineage>
</organism>
<dbReference type="InterPro" id="IPR020084">
    <property type="entry name" value="NUDIX_hydrolase_CS"/>
</dbReference>
<accession>A0A7X2XVD2</accession>
<dbReference type="PANTHER" id="PTHR11383">
    <property type="entry name" value="NUCLEOSIDE DIPHOSPHATE-LINKED MOIETY X MOTIF 13"/>
    <property type="match status" value="1"/>
</dbReference>
<evidence type="ECO:0000256" key="4">
    <source>
        <dbReference type="ARBA" id="ARBA00022801"/>
    </source>
</evidence>
<evidence type="ECO:0000256" key="5">
    <source>
        <dbReference type="ARBA" id="ARBA00022842"/>
    </source>
</evidence>
<comment type="cofactor">
    <cofactor evidence="1">
        <name>Mg(2+)</name>
        <dbReference type="ChEBI" id="CHEBI:18420"/>
    </cofactor>
</comment>
<evidence type="ECO:0000256" key="6">
    <source>
        <dbReference type="ARBA" id="ARBA00023027"/>
    </source>
</evidence>
<dbReference type="PROSITE" id="PS00893">
    <property type="entry name" value="NUDIX_BOX"/>
    <property type="match status" value="1"/>
</dbReference>
<evidence type="ECO:0000313" key="9">
    <source>
        <dbReference type="Proteomes" id="UP000466388"/>
    </source>
</evidence>
<dbReference type="Proteomes" id="UP000466388">
    <property type="component" value="Unassembled WGS sequence"/>
</dbReference>
<dbReference type="InterPro" id="IPR000086">
    <property type="entry name" value="NUDIX_hydrolase_dom"/>
</dbReference>
<name>A0A7X2XVD2_9LACO</name>
<protein>
    <recommendedName>
        <fullName evidence="2">NAD(+) diphosphatase</fullName>
        <ecNumber evidence="2">3.6.1.22</ecNumber>
    </recommendedName>
</protein>
<evidence type="ECO:0000259" key="7">
    <source>
        <dbReference type="PROSITE" id="PS51462"/>
    </source>
</evidence>
<dbReference type="GO" id="GO:0046872">
    <property type="term" value="F:metal ion binding"/>
    <property type="evidence" value="ECO:0007669"/>
    <property type="project" value="UniProtKB-KW"/>
</dbReference>
<keyword evidence="4 8" id="KW-0378">Hydrolase</keyword>
<proteinExistence type="predicted"/>